<comment type="caution">
    <text evidence="2">The sequence shown here is derived from an EMBL/GenBank/DDBJ whole genome shotgun (WGS) entry which is preliminary data.</text>
</comment>
<keyword evidence="1" id="KW-0812">Transmembrane</keyword>
<dbReference type="RefSeq" id="XP_003096144.2">
    <property type="nucleotide sequence ID" value="XM_003096096.2"/>
</dbReference>
<dbReference type="KEGG" id="crq:GCK72_012243"/>
<name>A0A6A5GME7_CAERE</name>
<accession>A0A6A5GME7</accession>
<dbReference type="Proteomes" id="UP000483820">
    <property type="component" value="Chromosome IV"/>
</dbReference>
<gene>
    <name evidence="2" type="ORF">GCK72_012243</name>
</gene>
<dbReference type="EMBL" id="WUAV01000004">
    <property type="protein sequence ID" value="KAF1755793.1"/>
    <property type="molecule type" value="Genomic_DNA"/>
</dbReference>
<dbReference type="CTD" id="9808321"/>
<feature type="transmembrane region" description="Helical" evidence="1">
    <location>
        <begin position="12"/>
        <end position="30"/>
    </location>
</feature>
<dbReference type="GeneID" id="9808321"/>
<dbReference type="AlphaFoldDB" id="A0A6A5GME7"/>
<reference evidence="2 3" key="1">
    <citation type="submission" date="2019-12" db="EMBL/GenBank/DDBJ databases">
        <title>Chromosome-level assembly of the Caenorhabditis remanei genome.</title>
        <authorList>
            <person name="Teterina A.A."/>
            <person name="Willis J.H."/>
            <person name="Phillips P.C."/>
        </authorList>
    </citation>
    <scope>NUCLEOTIDE SEQUENCE [LARGE SCALE GENOMIC DNA]</scope>
    <source>
        <strain evidence="2 3">PX506</strain>
        <tissue evidence="2">Whole organism</tissue>
    </source>
</reference>
<keyword evidence="1" id="KW-1133">Transmembrane helix</keyword>
<organism evidence="2 3">
    <name type="scientific">Caenorhabditis remanei</name>
    <name type="common">Caenorhabditis vulgaris</name>
    <dbReference type="NCBI Taxonomy" id="31234"/>
    <lineage>
        <taxon>Eukaryota</taxon>
        <taxon>Metazoa</taxon>
        <taxon>Ecdysozoa</taxon>
        <taxon>Nematoda</taxon>
        <taxon>Chromadorea</taxon>
        <taxon>Rhabditida</taxon>
        <taxon>Rhabditina</taxon>
        <taxon>Rhabditomorpha</taxon>
        <taxon>Rhabditoidea</taxon>
        <taxon>Rhabditidae</taxon>
        <taxon>Peloderinae</taxon>
        <taxon>Caenorhabditis</taxon>
    </lineage>
</organism>
<evidence type="ECO:0000313" key="3">
    <source>
        <dbReference type="Proteomes" id="UP000483820"/>
    </source>
</evidence>
<keyword evidence="1" id="KW-0472">Membrane</keyword>
<protein>
    <submittedName>
        <fullName evidence="2">Uncharacterized protein</fullName>
    </submittedName>
</protein>
<sequence>MFTQTIRCVSHILSNSLKLLIIMFLIIYPFDRTLTKNVLATNGFYIGAMYNFCHYDVREESGMLVVYDKLMQIDDEDYLWWARIQPPSKFGLDYYHLMTNPQVTMEQKLETYIPSSVALTLQFAGKGLRLVNKAAPIVFAVYIIQDATESYTKLNCNAVGTQIIFSKIAKYLVTWNGAKLGASIGTKILPGVGTLFGGLLGGVVARSQVDLEEYTKIIAMIFHNRLKILC</sequence>
<evidence type="ECO:0000256" key="1">
    <source>
        <dbReference type="SAM" id="Phobius"/>
    </source>
</evidence>
<evidence type="ECO:0000313" key="2">
    <source>
        <dbReference type="EMBL" id="KAF1755793.1"/>
    </source>
</evidence>
<proteinExistence type="predicted"/>